<sequence>MPTYAGPPAGYWPFRRPYNRRLPPLFLVRSKQIREEFGGYIFAQRHILLVSLTKQGLAGLFHFIGFVNCKRLVGNDDACLQVWHNVPISVDRRPTLTFYHALSWADVSALVDGEALWKCGRPEEVKED</sequence>
<organism evidence="1 2">
    <name type="scientific">Zasmidium cellare ATCC 36951</name>
    <dbReference type="NCBI Taxonomy" id="1080233"/>
    <lineage>
        <taxon>Eukaryota</taxon>
        <taxon>Fungi</taxon>
        <taxon>Dikarya</taxon>
        <taxon>Ascomycota</taxon>
        <taxon>Pezizomycotina</taxon>
        <taxon>Dothideomycetes</taxon>
        <taxon>Dothideomycetidae</taxon>
        <taxon>Mycosphaerellales</taxon>
        <taxon>Mycosphaerellaceae</taxon>
        <taxon>Zasmidium</taxon>
    </lineage>
</organism>
<dbReference type="RefSeq" id="XP_033667533.1">
    <property type="nucleotide sequence ID" value="XM_033812876.1"/>
</dbReference>
<evidence type="ECO:0000313" key="2">
    <source>
        <dbReference type="Proteomes" id="UP000799537"/>
    </source>
</evidence>
<keyword evidence="2" id="KW-1185">Reference proteome</keyword>
<dbReference type="GeneID" id="54566148"/>
<gene>
    <name evidence="1" type="ORF">M409DRAFT_54970</name>
</gene>
<dbReference type="AlphaFoldDB" id="A0A6A6CHH1"/>
<evidence type="ECO:0000313" key="1">
    <source>
        <dbReference type="EMBL" id="KAF2166644.1"/>
    </source>
</evidence>
<reference evidence="1" key="1">
    <citation type="journal article" date="2020" name="Stud. Mycol.">
        <title>101 Dothideomycetes genomes: a test case for predicting lifestyles and emergence of pathogens.</title>
        <authorList>
            <person name="Haridas S."/>
            <person name="Albert R."/>
            <person name="Binder M."/>
            <person name="Bloem J."/>
            <person name="Labutti K."/>
            <person name="Salamov A."/>
            <person name="Andreopoulos B."/>
            <person name="Baker S."/>
            <person name="Barry K."/>
            <person name="Bills G."/>
            <person name="Bluhm B."/>
            <person name="Cannon C."/>
            <person name="Castanera R."/>
            <person name="Culley D."/>
            <person name="Daum C."/>
            <person name="Ezra D."/>
            <person name="Gonzalez J."/>
            <person name="Henrissat B."/>
            <person name="Kuo A."/>
            <person name="Liang C."/>
            <person name="Lipzen A."/>
            <person name="Lutzoni F."/>
            <person name="Magnuson J."/>
            <person name="Mondo S."/>
            <person name="Nolan M."/>
            <person name="Ohm R."/>
            <person name="Pangilinan J."/>
            <person name="Park H.-J."/>
            <person name="Ramirez L."/>
            <person name="Alfaro M."/>
            <person name="Sun H."/>
            <person name="Tritt A."/>
            <person name="Yoshinaga Y."/>
            <person name="Zwiers L.-H."/>
            <person name="Turgeon B."/>
            <person name="Goodwin S."/>
            <person name="Spatafora J."/>
            <person name="Crous P."/>
            <person name="Grigoriev I."/>
        </authorList>
    </citation>
    <scope>NUCLEOTIDE SEQUENCE</scope>
    <source>
        <strain evidence="1">ATCC 36951</strain>
    </source>
</reference>
<protein>
    <submittedName>
        <fullName evidence="1">Uncharacterized protein</fullName>
    </submittedName>
</protein>
<dbReference type="EMBL" id="ML993596">
    <property type="protein sequence ID" value="KAF2166644.1"/>
    <property type="molecule type" value="Genomic_DNA"/>
</dbReference>
<proteinExistence type="predicted"/>
<dbReference type="Proteomes" id="UP000799537">
    <property type="component" value="Unassembled WGS sequence"/>
</dbReference>
<accession>A0A6A6CHH1</accession>
<name>A0A6A6CHH1_ZASCE</name>